<evidence type="ECO:0000313" key="2">
    <source>
        <dbReference type="EMBL" id="KZS98044.1"/>
    </source>
</evidence>
<dbReference type="Proteomes" id="UP000076722">
    <property type="component" value="Unassembled WGS sequence"/>
</dbReference>
<dbReference type="InterPro" id="IPR005373">
    <property type="entry name" value="PHAF1"/>
</dbReference>
<reference evidence="2 3" key="1">
    <citation type="journal article" date="2016" name="Mol. Biol. Evol.">
        <title>Comparative Genomics of Early-Diverging Mushroom-Forming Fungi Provides Insights into the Origins of Lignocellulose Decay Capabilities.</title>
        <authorList>
            <person name="Nagy L.G."/>
            <person name="Riley R."/>
            <person name="Tritt A."/>
            <person name="Adam C."/>
            <person name="Daum C."/>
            <person name="Floudas D."/>
            <person name="Sun H."/>
            <person name="Yadav J.S."/>
            <person name="Pangilinan J."/>
            <person name="Larsson K.H."/>
            <person name="Matsuura K."/>
            <person name="Barry K."/>
            <person name="Labutti K."/>
            <person name="Kuo R."/>
            <person name="Ohm R.A."/>
            <person name="Bhattacharya S.S."/>
            <person name="Shirouzu T."/>
            <person name="Yoshinaga Y."/>
            <person name="Martin F.M."/>
            <person name="Grigoriev I.V."/>
            <person name="Hibbett D.S."/>
        </authorList>
    </citation>
    <scope>NUCLEOTIDE SEQUENCE [LARGE SCALE GENOMIC DNA]</scope>
    <source>
        <strain evidence="2 3">HHB9708</strain>
    </source>
</reference>
<gene>
    <name evidence="2" type="ORF">SISNIDRAFT_436865</name>
</gene>
<keyword evidence="3" id="KW-1185">Reference proteome</keyword>
<protein>
    <submittedName>
        <fullName evidence="2">Uncharacterized protein</fullName>
    </submittedName>
</protein>
<name>A0A164ZTE9_9AGAM</name>
<evidence type="ECO:0000313" key="3">
    <source>
        <dbReference type="Proteomes" id="UP000076722"/>
    </source>
</evidence>
<comment type="similarity">
    <text evidence="1">Belongs to the PHAF1 family.</text>
</comment>
<dbReference type="InterPro" id="IPR039156">
    <property type="entry name" value="PHAF1/BROMI"/>
</dbReference>
<proteinExistence type="inferred from homology"/>
<organism evidence="2 3">
    <name type="scientific">Sistotremastrum niveocremeum HHB9708</name>
    <dbReference type="NCBI Taxonomy" id="1314777"/>
    <lineage>
        <taxon>Eukaryota</taxon>
        <taxon>Fungi</taxon>
        <taxon>Dikarya</taxon>
        <taxon>Basidiomycota</taxon>
        <taxon>Agaricomycotina</taxon>
        <taxon>Agaricomycetes</taxon>
        <taxon>Sistotremastrales</taxon>
        <taxon>Sistotremastraceae</taxon>
        <taxon>Sertulicium</taxon>
        <taxon>Sertulicium niveocremeum</taxon>
    </lineage>
</organism>
<accession>A0A164ZTE9</accession>
<dbReference type="Pfam" id="PF03676">
    <property type="entry name" value="PHAF1"/>
    <property type="match status" value="1"/>
</dbReference>
<sequence>MGHSAIELDLHPGVSLGILTLGESLWSTLEALRHLRTQFPQVSVSYDPAAPSTSPVLVHLRPYIDLLFSPTQQRLHTISLRRLRSDPPLVLRYKSVILSSEDQVLRRSGVSRNFGPTYPGELMQYPGVWFGFEEDGQTGVVVKSPTDDRMQEVKRAVVCQKVEDGERSKDRLDDIQYCEVMNGQISRVVARLHEGVSIYFYGSPSSTPPLKILLGKTTAQDLTLDLGPPLRTHYKEDDRMNIHSGRVEEDEHDDGYFFNYFQHGMDFLISGSTHIVQKIILHTNIPGSPLFQRYNRCPWEIQAVPEDEDDVSPPSITFQSKIDAIETFLSPSSSIPSMLLDRGDDDNLALPSSTSRLMGFDGLVLEVLEVGQVVCVMLF</sequence>
<dbReference type="PANTHER" id="PTHR13465:SF2">
    <property type="entry name" value="PHAGOSOME ASSEMBLY FACTOR 1"/>
    <property type="match status" value="1"/>
</dbReference>
<dbReference type="AlphaFoldDB" id="A0A164ZTE9"/>
<evidence type="ECO:0000256" key="1">
    <source>
        <dbReference type="ARBA" id="ARBA00024339"/>
    </source>
</evidence>
<dbReference type="GO" id="GO:0043001">
    <property type="term" value="P:Golgi to plasma membrane protein transport"/>
    <property type="evidence" value="ECO:0007669"/>
    <property type="project" value="TreeGrafter"/>
</dbReference>
<dbReference type="EMBL" id="KV419396">
    <property type="protein sequence ID" value="KZS98044.1"/>
    <property type="molecule type" value="Genomic_DNA"/>
</dbReference>
<dbReference type="PANTHER" id="PTHR13465">
    <property type="entry name" value="UPF0183 PROTEIN"/>
    <property type="match status" value="1"/>
</dbReference>
<dbReference type="OrthoDB" id="411211at2759"/>
<dbReference type="GO" id="GO:0005802">
    <property type="term" value="C:trans-Golgi network"/>
    <property type="evidence" value="ECO:0007669"/>
    <property type="project" value="TreeGrafter"/>
</dbReference>